<keyword evidence="1" id="KW-0732">Signal</keyword>
<evidence type="ECO:0000313" key="3">
    <source>
        <dbReference type="Proteomes" id="UP000253501"/>
    </source>
</evidence>
<gene>
    <name evidence="2" type="ORF">DDK22_30400</name>
</gene>
<evidence type="ECO:0000313" key="2">
    <source>
        <dbReference type="EMBL" id="RCJ04740.1"/>
    </source>
</evidence>
<feature type="signal peptide" evidence="1">
    <location>
        <begin position="1"/>
        <end position="23"/>
    </location>
</feature>
<dbReference type="Proteomes" id="UP000253501">
    <property type="component" value="Unassembled WGS sequence"/>
</dbReference>
<dbReference type="AlphaFoldDB" id="A0A367PA62"/>
<reference evidence="2 3" key="1">
    <citation type="submission" date="2018-04" db="EMBL/GenBank/DDBJ databases">
        <title>Cupriavidus necator CR12 genome sequencing and assembly.</title>
        <authorList>
            <person name="Ben Fekih I."/>
            <person name="Mazhar H.S."/>
            <person name="Bello S.K."/>
            <person name="Rensing C."/>
        </authorList>
    </citation>
    <scope>NUCLEOTIDE SEQUENCE [LARGE SCALE GENOMIC DNA]</scope>
    <source>
        <strain evidence="2 3">CR12</strain>
    </source>
</reference>
<organism evidence="2 3">
    <name type="scientific">Cupriavidus necator</name>
    <name type="common">Alcaligenes eutrophus</name>
    <name type="synonym">Ralstonia eutropha</name>
    <dbReference type="NCBI Taxonomy" id="106590"/>
    <lineage>
        <taxon>Bacteria</taxon>
        <taxon>Pseudomonadati</taxon>
        <taxon>Pseudomonadota</taxon>
        <taxon>Betaproteobacteria</taxon>
        <taxon>Burkholderiales</taxon>
        <taxon>Burkholderiaceae</taxon>
        <taxon>Cupriavidus</taxon>
    </lineage>
</organism>
<comment type="caution">
    <text evidence="2">The sequence shown here is derived from an EMBL/GenBank/DDBJ whole genome shotgun (WGS) entry which is preliminary data.</text>
</comment>
<evidence type="ECO:0000256" key="1">
    <source>
        <dbReference type="SAM" id="SignalP"/>
    </source>
</evidence>
<protein>
    <submittedName>
        <fullName evidence="2">Uncharacterized protein</fullName>
    </submittedName>
</protein>
<feature type="chain" id="PRO_5016777289" evidence="1">
    <location>
        <begin position="24"/>
        <end position="84"/>
    </location>
</feature>
<sequence>MMKARASIIAFVLVTLATPMAHASVAEDARGFKNGVKSAGKQAGHAVRDGAHAIGRGAKAAGHAIADTTKQGYHATKKAVSGHE</sequence>
<name>A0A367PA62_CUPNE</name>
<dbReference type="EMBL" id="QDHA01000091">
    <property type="protein sequence ID" value="RCJ04740.1"/>
    <property type="molecule type" value="Genomic_DNA"/>
</dbReference>
<accession>A0A367PA62</accession>
<proteinExistence type="predicted"/>